<keyword evidence="4" id="KW-1003">Cell membrane</keyword>
<gene>
    <name evidence="11" type="ORF">FAZ98_14190</name>
</gene>
<dbReference type="InterPro" id="IPR007690">
    <property type="entry name" value="T2SS_GspM"/>
</dbReference>
<dbReference type="EMBL" id="CP046913">
    <property type="protein sequence ID" value="QGZ62784.1"/>
    <property type="molecule type" value="Genomic_DNA"/>
</dbReference>
<keyword evidence="3" id="KW-0813">Transport</keyword>
<keyword evidence="7" id="KW-0653">Protein transport</keyword>
<evidence type="ECO:0000256" key="2">
    <source>
        <dbReference type="ARBA" id="ARBA00010637"/>
    </source>
</evidence>
<dbReference type="KEGG" id="pacs:FAZ98_14190"/>
<evidence type="ECO:0000256" key="4">
    <source>
        <dbReference type="ARBA" id="ARBA00022475"/>
    </source>
</evidence>
<reference evidence="11 12" key="1">
    <citation type="submission" date="2019-12" db="EMBL/GenBank/DDBJ databases">
        <title>Paraburkholderia acidiphila 7Q-K02 sp. nov and Paraburkholderia acidisoli DHF22 sp. nov., two strains isolated from forest soil.</title>
        <authorList>
            <person name="Gao Z."/>
            <person name="Qiu L."/>
        </authorList>
    </citation>
    <scope>NUCLEOTIDE SEQUENCE [LARGE SCALE GENOMIC DNA]</scope>
    <source>
        <strain evidence="11 12">DHF22</strain>
    </source>
</reference>
<comment type="similarity">
    <text evidence="2">Belongs to the GSP M family.</text>
</comment>
<name>A0A7Z2JGT2_9BURK</name>
<evidence type="ECO:0000256" key="9">
    <source>
        <dbReference type="ARBA" id="ARBA00023136"/>
    </source>
</evidence>
<dbReference type="Pfam" id="PF04612">
    <property type="entry name" value="T2SSM"/>
    <property type="match status" value="1"/>
</dbReference>
<proteinExistence type="inferred from homology"/>
<evidence type="ECO:0000313" key="12">
    <source>
        <dbReference type="Proteomes" id="UP000433577"/>
    </source>
</evidence>
<keyword evidence="9 10" id="KW-0472">Membrane</keyword>
<dbReference type="GO" id="GO:0005886">
    <property type="term" value="C:plasma membrane"/>
    <property type="evidence" value="ECO:0007669"/>
    <property type="project" value="UniProtKB-SubCell"/>
</dbReference>
<dbReference type="RefSeq" id="WP_158951782.1">
    <property type="nucleotide sequence ID" value="NZ_CP046913.1"/>
</dbReference>
<evidence type="ECO:0000256" key="5">
    <source>
        <dbReference type="ARBA" id="ARBA00022519"/>
    </source>
</evidence>
<evidence type="ECO:0000313" key="11">
    <source>
        <dbReference type="EMBL" id="QGZ62784.1"/>
    </source>
</evidence>
<dbReference type="Proteomes" id="UP000433577">
    <property type="component" value="Chromosome 1"/>
</dbReference>
<evidence type="ECO:0000256" key="7">
    <source>
        <dbReference type="ARBA" id="ARBA00022927"/>
    </source>
</evidence>
<keyword evidence="5" id="KW-0997">Cell inner membrane</keyword>
<evidence type="ECO:0000256" key="8">
    <source>
        <dbReference type="ARBA" id="ARBA00022989"/>
    </source>
</evidence>
<feature type="transmembrane region" description="Helical" evidence="10">
    <location>
        <begin position="35"/>
        <end position="53"/>
    </location>
</feature>
<accession>A0A7Z2JGT2</accession>
<dbReference type="GO" id="GO:0015627">
    <property type="term" value="C:type II protein secretion system complex"/>
    <property type="evidence" value="ECO:0007669"/>
    <property type="project" value="InterPro"/>
</dbReference>
<keyword evidence="12" id="KW-1185">Reference proteome</keyword>
<dbReference type="OrthoDB" id="8563628at2"/>
<dbReference type="Gene3D" id="3.30.1360.100">
    <property type="entry name" value="General secretion pathway protein M, EpsM"/>
    <property type="match status" value="1"/>
</dbReference>
<evidence type="ECO:0000256" key="10">
    <source>
        <dbReference type="SAM" id="Phobius"/>
    </source>
</evidence>
<keyword evidence="8 10" id="KW-1133">Transmembrane helix</keyword>
<comment type="subcellular location">
    <subcellularLocation>
        <location evidence="1">Cell inner membrane</location>
        <topology evidence="1">Single-pass membrane protein</topology>
    </subcellularLocation>
</comment>
<protein>
    <submittedName>
        <fullName evidence="11">Type II secretion system protein M</fullName>
    </submittedName>
</protein>
<dbReference type="AlphaFoldDB" id="A0A7Z2JGT2"/>
<sequence>MDHQERIVKTTALGGAWAEIWTDFWEARAPREKVLLSWGGAVLALAIGYSVLWEPAADGRARLRESLPAMQRQLALMTAQADEARTLTGAAASVAPSGQALRDALTASLTDHGLGGAQVQLIGTTVQVQIKNASFPAFALWLDDVRKQFKVQAVEAHITALKTDGQVDLTASMQPANTR</sequence>
<evidence type="ECO:0000256" key="6">
    <source>
        <dbReference type="ARBA" id="ARBA00022692"/>
    </source>
</evidence>
<dbReference type="SUPFAM" id="SSF103054">
    <property type="entry name" value="General secretion pathway protein M, EpsM"/>
    <property type="match status" value="1"/>
</dbReference>
<evidence type="ECO:0000256" key="3">
    <source>
        <dbReference type="ARBA" id="ARBA00022448"/>
    </source>
</evidence>
<organism evidence="11 12">
    <name type="scientific">Paraburkholderia acidisoli</name>
    <dbReference type="NCBI Taxonomy" id="2571748"/>
    <lineage>
        <taxon>Bacteria</taxon>
        <taxon>Pseudomonadati</taxon>
        <taxon>Pseudomonadota</taxon>
        <taxon>Betaproteobacteria</taxon>
        <taxon>Burkholderiales</taxon>
        <taxon>Burkholderiaceae</taxon>
        <taxon>Paraburkholderia</taxon>
    </lineage>
</organism>
<keyword evidence="6 10" id="KW-0812">Transmembrane</keyword>
<dbReference type="GO" id="GO:0015628">
    <property type="term" value="P:protein secretion by the type II secretion system"/>
    <property type="evidence" value="ECO:0007669"/>
    <property type="project" value="InterPro"/>
</dbReference>
<evidence type="ECO:0000256" key="1">
    <source>
        <dbReference type="ARBA" id="ARBA00004377"/>
    </source>
</evidence>
<dbReference type="InterPro" id="IPR023229">
    <property type="entry name" value="T2SS_M_periplasmic_sf"/>
</dbReference>